<name>A0A3B0Y903_9ZZZZ</name>
<keyword evidence="10" id="KW-0249">Electron transport</keyword>
<keyword evidence="5" id="KW-0349">Heme</keyword>
<keyword evidence="7 16" id="KW-0812">Transmembrane</keyword>
<dbReference type="Pfam" id="PF13442">
    <property type="entry name" value="Cytochrome_CBB3"/>
    <property type="match status" value="1"/>
</dbReference>
<dbReference type="Pfam" id="PF02790">
    <property type="entry name" value="COX2_TM"/>
    <property type="match status" value="1"/>
</dbReference>
<evidence type="ECO:0000256" key="12">
    <source>
        <dbReference type="ARBA" id="ARBA00023004"/>
    </source>
</evidence>
<keyword evidence="12" id="KW-0408">Iron</keyword>
<dbReference type="PROSITE" id="PS51007">
    <property type="entry name" value="CYTC"/>
    <property type="match status" value="1"/>
</dbReference>
<protein>
    <recommendedName>
        <fullName evidence="3">cytochrome-c oxidase</fullName>
        <ecNumber evidence="3">7.1.1.9</ecNumber>
    </recommendedName>
    <alternativeName>
        <fullName evidence="15">Cytochrome c oxidase polypeptide II</fullName>
    </alternativeName>
</protein>
<evidence type="ECO:0000259" key="17">
    <source>
        <dbReference type="PROSITE" id="PS50857"/>
    </source>
</evidence>
<evidence type="ECO:0000256" key="1">
    <source>
        <dbReference type="ARBA" id="ARBA00004141"/>
    </source>
</evidence>
<keyword evidence="13" id="KW-0186">Copper</keyword>
<evidence type="ECO:0000256" key="4">
    <source>
        <dbReference type="ARBA" id="ARBA00022448"/>
    </source>
</evidence>
<dbReference type="PANTHER" id="PTHR22888">
    <property type="entry name" value="CYTOCHROME C OXIDASE, SUBUNIT II"/>
    <property type="match status" value="1"/>
</dbReference>
<dbReference type="PROSITE" id="PS50857">
    <property type="entry name" value="COX2_CUA"/>
    <property type="match status" value="1"/>
</dbReference>
<feature type="domain" description="Cytochrome oxidase subunit II copper A binding" evidence="17">
    <location>
        <begin position="124"/>
        <end position="254"/>
    </location>
</feature>
<evidence type="ECO:0000256" key="10">
    <source>
        <dbReference type="ARBA" id="ARBA00022982"/>
    </source>
</evidence>
<organism evidence="20">
    <name type="scientific">hydrothermal vent metagenome</name>
    <dbReference type="NCBI Taxonomy" id="652676"/>
    <lineage>
        <taxon>unclassified sequences</taxon>
        <taxon>metagenomes</taxon>
        <taxon>ecological metagenomes</taxon>
    </lineage>
</organism>
<evidence type="ECO:0000256" key="13">
    <source>
        <dbReference type="ARBA" id="ARBA00023008"/>
    </source>
</evidence>
<dbReference type="InterPro" id="IPR036909">
    <property type="entry name" value="Cyt_c-like_dom_sf"/>
</dbReference>
<dbReference type="EC" id="7.1.1.9" evidence="3"/>
<evidence type="ECO:0000256" key="14">
    <source>
        <dbReference type="ARBA" id="ARBA00023136"/>
    </source>
</evidence>
<feature type="transmembrane region" description="Helical" evidence="16">
    <location>
        <begin position="49"/>
        <end position="69"/>
    </location>
</feature>
<comment type="subcellular location">
    <subcellularLocation>
        <location evidence="1">Membrane</location>
        <topology evidence="1">Multi-pass membrane protein</topology>
    </subcellularLocation>
</comment>
<dbReference type="InterPro" id="IPR014222">
    <property type="entry name" value="Cyt_c_oxidase_su2"/>
</dbReference>
<dbReference type="GO" id="GO:0042773">
    <property type="term" value="P:ATP synthesis coupled electron transport"/>
    <property type="evidence" value="ECO:0007669"/>
    <property type="project" value="TreeGrafter"/>
</dbReference>
<dbReference type="GO" id="GO:0016020">
    <property type="term" value="C:membrane"/>
    <property type="evidence" value="ECO:0007669"/>
    <property type="project" value="UniProtKB-SubCell"/>
</dbReference>
<evidence type="ECO:0000256" key="11">
    <source>
        <dbReference type="ARBA" id="ARBA00022989"/>
    </source>
</evidence>
<accession>A0A3B0Y903</accession>
<dbReference type="SUPFAM" id="SSF49503">
    <property type="entry name" value="Cupredoxins"/>
    <property type="match status" value="1"/>
</dbReference>
<gene>
    <name evidence="20" type="ORF">MNBD_GAMMA09-3622</name>
</gene>
<keyword evidence="20" id="KW-0560">Oxidoreductase</keyword>
<dbReference type="InterPro" id="IPR036257">
    <property type="entry name" value="Cyt_c_oxidase_su2_TM_sf"/>
</dbReference>
<dbReference type="SUPFAM" id="SSF81464">
    <property type="entry name" value="Cytochrome c oxidase subunit II-like, transmembrane region"/>
    <property type="match status" value="1"/>
</dbReference>
<feature type="domain" description="Cytochrome oxidase subunit II transmembrane region profile" evidence="18">
    <location>
        <begin position="23"/>
        <end position="119"/>
    </location>
</feature>
<dbReference type="InterPro" id="IPR008972">
    <property type="entry name" value="Cupredoxin"/>
</dbReference>
<dbReference type="InterPro" id="IPR011759">
    <property type="entry name" value="Cyt_c_oxidase_su2_TM_dom"/>
</dbReference>
<dbReference type="GO" id="GO:0016491">
    <property type="term" value="F:oxidoreductase activity"/>
    <property type="evidence" value="ECO:0007669"/>
    <property type="project" value="UniProtKB-KW"/>
</dbReference>
<evidence type="ECO:0000256" key="9">
    <source>
        <dbReference type="ARBA" id="ARBA00022967"/>
    </source>
</evidence>
<dbReference type="InterPro" id="IPR001505">
    <property type="entry name" value="Copper_CuA"/>
</dbReference>
<evidence type="ECO:0000259" key="19">
    <source>
        <dbReference type="PROSITE" id="PS51007"/>
    </source>
</evidence>
<dbReference type="PROSITE" id="PS00078">
    <property type="entry name" value="COX2"/>
    <property type="match status" value="1"/>
</dbReference>
<dbReference type="InterPro" id="IPR009056">
    <property type="entry name" value="Cyt_c-like_dom"/>
</dbReference>
<keyword evidence="14 16" id="KW-0472">Membrane</keyword>
<dbReference type="InterPro" id="IPR045187">
    <property type="entry name" value="CcO_II"/>
</dbReference>
<keyword evidence="11 16" id="KW-1133">Transmembrane helix</keyword>
<dbReference type="Pfam" id="PF00116">
    <property type="entry name" value="COX2"/>
    <property type="match status" value="1"/>
</dbReference>
<evidence type="ECO:0000256" key="5">
    <source>
        <dbReference type="ARBA" id="ARBA00022617"/>
    </source>
</evidence>
<dbReference type="PANTHER" id="PTHR22888:SF9">
    <property type="entry name" value="CYTOCHROME C OXIDASE SUBUNIT 2"/>
    <property type="match status" value="1"/>
</dbReference>
<keyword evidence="6" id="KW-0679">Respiratory chain</keyword>
<keyword evidence="9" id="KW-1278">Translocase</keyword>
<dbReference type="GO" id="GO:0020037">
    <property type="term" value="F:heme binding"/>
    <property type="evidence" value="ECO:0007669"/>
    <property type="project" value="InterPro"/>
</dbReference>
<dbReference type="Gene3D" id="2.60.40.420">
    <property type="entry name" value="Cupredoxins - blue copper proteins"/>
    <property type="match status" value="1"/>
</dbReference>
<dbReference type="GO" id="GO:0005507">
    <property type="term" value="F:copper ion binding"/>
    <property type="evidence" value="ECO:0007669"/>
    <property type="project" value="InterPro"/>
</dbReference>
<proteinExistence type="inferred from homology"/>
<evidence type="ECO:0000256" key="8">
    <source>
        <dbReference type="ARBA" id="ARBA00022723"/>
    </source>
</evidence>
<dbReference type="NCBIfam" id="TIGR02866">
    <property type="entry name" value="CoxB"/>
    <property type="match status" value="1"/>
</dbReference>
<dbReference type="InterPro" id="IPR002429">
    <property type="entry name" value="CcO_II-like_C"/>
</dbReference>
<feature type="domain" description="Cytochrome c" evidence="19">
    <location>
        <begin position="276"/>
        <end position="356"/>
    </location>
</feature>
<evidence type="ECO:0000256" key="2">
    <source>
        <dbReference type="ARBA" id="ARBA00007866"/>
    </source>
</evidence>
<comment type="similarity">
    <text evidence="2">Belongs to the cytochrome c oxidase subunit 2 family.</text>
</comment>
<keyword evidence="8" id="KW-0479">Metal-binding</keyword>
<evidence type="ECO:0000259" key="18">
    <source>
        <dbReference type="PROSITE" id="PS50999"/>
    </source>
</evidence>
<dbReference type="Gene3D" id="1.10.287.90">
    <property type="match status" value="1"/>
</dbReference>
<dbReference type="SUPFAM" id="SSF46626">
    <property type="entry name" value="Cytochrome c"/>
    <property type="match status" value="1"/>
</dbReference>
<evidence type="ECO:0000256" key="3">
    <source>
        <dbReference type="ARBA" id="ARBA00012949"/>
    </source>
</evidence>
<dbReference type="AlphaFoldDB" id="A0A3B0Y903"/>
<evidence type="ECO:0000313" key="20">
    <source>
        <dbReference type="EMBL" id="VAW70639.1"/>
    </source>
</evidence>
<evidence type="ECO:0000256" key="16">
    <source>
        <dbReference type="SAM" id="Phobius"/>
    </source>
</evidence>
<evidence type="ECO:0000256" key="6">
    <source>
        <dbReference type="ARBA" id="ARBA00022660"/>
    </source>
</evidence>
<keyword evidence="4" id="KW-0813">Transport</keyword>
<evidence type="ECO:0000256" key="15">
    <source>
        <dbReference type="ARBA" id="ARBA00031389"/>
    </source>
</evidence>
<dbReference type="PRINTS" id="PR01166">
    <property type="entry name" value="CYCOXIDASEII"/>
</dbReference>
<evidence type="ECO:0000256" key="7">
    <source>
        <dbReference type="ARBA" id="ARBA00022692"/>
    </source>
</evidence>
<dbReference type="EMBL" id="UOFI01000203">
    <property type="protein sequence ID" value="VAW70639.1"/>
    <property type="molecule type" value="Genomic_DNA"/>
</dbReference>
<reference evidence="20" key="1">
    <citation type="submission" date="2018-06" db="EMBL/GenBank/DDBJ databases">
        <authorList>
            <person name="Zhirakovskaya E."/>
        </authorList>
    </citation>
    <scope>NUCLEOTIDE SEQUENCE</scope>
</reference>
<sequence>MLKSKAVLGAIISLVLFVFAGAAFADYQLNFPQPVAPLPQQIYDLHMLTAKIAVIIMVVVTSVIVFAIFKFRKSKNYEADQNFHNSAFGNWSWMLVPAIVLGIDLTIAGSATDALKQIEDYTTKSDITIKVIGSQWKWTYEYMDDDIRVVSNMLSKEESGENYLRAVDNPLVLPVNKRIRFLHTATDVLHAWWVPEIAYKKDSIPGYINETWTNIQKEGTYRGQCAEICGTGHAFMPIVVEAVSQEKYEAWKTEKKLAMASALAEASADKTWSKDELMSKGESLYNTNCSSCHQIAGTGVPGVFPALAGSKIATGDKSAHIDIVLNGKSGTAMAPWGAQLNDLEIAAIVTYERNAWGNNTDETVQPADIKSARK</sequence>
<dbReference type="Gene3D" id="1.10.760.10">
    <property type="entry name" value="Cytochrome c-like domain"/>
    <property type="match status" value="1"/>
</dbReference>
<dbReference type="GO" id="GO:0004129">
    <property type="term" value="F:cytochrome-c oxidase activity"/>
    <property type="evidence" value="ECO:0007669"/>
    <property type="project" value="UniProtKB-EC"/>
</dbReference>
<dbReference type="PROSITE" id="PS50999">
    <property type="entry name" value="COX2_TM"/>
    <property type="match status" value="1"/>
</dbReference>